<keyword evidence="2" id="KW-1185">Reference proteome</keyword>
<organism evidence="1 2">
    <name type="scientific">Marchantia polymorpha</name>
    <name type="common">Common liverwort</name>
    <name type="synonym">Marchantia aquatica</name>
    <dbReference type="NCBI Taxonomy" id="3197"/>
    <lineage>
        <taxon>Eukaryota</taxon>
        <taxon>Viridiplantae</taxon>
        <taxon>Streptophyta</taxon>
        <taxon>Embryophyta</taxon>
        <taxon>Marchantiophyta</taxon>
        <taxon>Marchantiopsida</taxon>
        <taxon>Marchantiidae</taxon>
        <taxon>Marchantiales</taxon>
        <taxon>Marchantiaceae</taxon>
        <taxon>Marchantia</taxon>
    </lineage>
</organism>
<accession>A0A2R6WZR4</accession>
<protein>
    <submittedName>
        <fullName evidence="1">Uncharacterized protein</fullName>
    </submittedName>
</protein>
<dbReference type="Gramene" id="Mp6g20550.1">
    <property type="protein sequence ID" value="Mp6g20550.1.cds1"/>
    <property type="gene ID" value="Mp6g20550"/>
</dbReference>
<sequence>MHVRRRLKTQTLVLLFNQKEVRKYIYTKPMIPSPSHMVKSALHKALDVFTALCFLRLQEAATRPCYETKKNYRCT</sequence>
<evidence type="ECO:0000313" key="1">
    <source>
        <dbReference type="EMBL" id="PTQ39326.1"/>
    </source>
</evidence>
<proteinExistence type="predicted"/>
<gene>
    <name evidence="1" type="ORF">MARPO_0045s0009</name>
</gene>
<dbReference type="AlphaFoldDB" id="A0A2R6WZR4"/>
<reference evidence="2" key="1">
    <citation type="journal article" date="2017" name="Cell">
        <title>Insights into land plant evolution garnered from the Marchantia polymorpha genome.</title>
        <authorList>
            <person name="Bowman J.L."/>
            <person name="Kohchi T."/>
            <person name="Yamato K.T."/>
            <person name="Jenkins J."/>
            <person name="Shu S."/>
            <person name="Ishizaki K."/>
            <person name="Yamaoka S."/>
            <person name="Nishihama R."/>
            <person name="Nakamura Y."/>
            <person name="Berger F."/>
            <person name="Adam C."/>
            <person name="Aki S.S."/>
            <person name="Althoff F."/>
            <person name="Araki T."/>
            <person name="Arteaga-Vazquez M.A."/>
            <person name="Balasubrmanian S."/>
            <person name="Barry K."/>
            <person name="Bauer D."/>
            <person name="Boehm C.R."/>
            <person name="Briginshaw L."/>
            <person name="Caballero-Perez J."/>
            <person name="Catarino B."/>
            <person name="Chen F."/>
            <person name="Chiyoda S."/>
            <person name="Chovatia M."/>
            <person name="Davies K.M."/>
            <person name="Delmans M."/>
            <person name="Demura T."/>
            <person name="Dierschke T."/>
            <person name="Dolan L."/>
            <person name="Dorantes-Acosta A.E."/>
            <person name="Eklund D.M."/>
            <person name="Florent S.N."/>
            <person name="Flores-Sandoval E."/>
            <person name="Fujiyama A."/>
            <person name="Fukuzawa H."/>
            <person name="Galik B."/>
            <person name="Grimanelli D."/>
            <person name="Grimwood J."/>
            <person name="Grossniklaus U."/>
            <person name="Hamada T."/>
            <person name="Haseloff J."/>
            <person name="Hetherington A.J."/>
            <person name="Higo A."/>
            <person name="Hirakawa Y."/>
            <person name="Hundley H.N."/>
            <person name="Ikeda Y."/>
            <person name="Inoue K."/>
            <person name="Inoue S.I."/>
            <person name="Ishida S."/>
            <person name="Jia Q."/>
            <person name="Kakita M."/>
            <person name="Kanazawa T."/>
            <person name="Kawai Y."/>
            <person name="Kawashima T."/>
            <person name="Kennedy M."/>
            <person name="Kinose K."/>
            <person name="Kinoshita T."/>
            <person name="Kohara Y."/>
            <person name="Koide E."/>
            <person name="Komatsu K."/>
            <person name="Kopischke S."/>
            <person name="Kubo M."/>
            <person name="Kyozuka J."/>
            <person name="Lagercrantz U."/>
            <person name="Lin S.S."/>
            <person name="Lindquist E."/>
            <person name="Lipzen A.M."/>
            <person name="Lu C.W."/>
            <person name="De Luna E."/>
            <person name="Martienssen R.A."/>
            <person name="Minamino N."/>
            <person name="Mizutani M."/>
            <person name="Mizutani M."/>
            <person name="Mochizuki N."/>
            <person name="Monte I."/>
            <person name="Mosher R."/>
            <person name="Nagasaki H."/>
            <person name="Nakagami H."/>
            <person name="Naramoto S."/>
            <person name="Nishitani K."/>
            <person name="Ohtani M."/>
            <person name="Okamoto T."/>
            <person name="Okumura M."/>
            <person name="Phillips J."/>
            <person name="Pollak B."/>
            <person name="Reinders A."/>
            <person name="Rovekamp M."/>
            <person name="Sano R."/>
            <person name="Sawa S."/>
            <person name="Schmid M.W."/>
            <person name="Shirakawa M."/>
            <person name="Solano R."/>
            <person name="Spunde A."/>
            <person name="Suetsugu N."/>
            <person name="Sugano S."/>
            <person name="Sugiyama A."/>
            <person name="Sun R."/>
            <person name="Suzuki Y."/>
            <person name="Takenaka M."/>
            <person name="Takezawa D."/>
            <person name="Tomogane H."/>
            <person name="Tsuzuki M."/>
            <person name="Ueda T."/>
            <person name="Umeda M."/>
            <person name="Ward J.M."/>
            <person name="Watanabe Y."/>
            <person name="Yazaki K."/>
            <person name="Yokoyama R."/>
            <person name="Yoshitake Y."/>
            <person name="Yotsui I."/>
            <person name="Zachgo S."/>
            <person name="Schmutz J."/>
        </authorList>
    </citation>
    <scope>NUCLEOTIDE SEQUENCE [LARGE SCALE GENOMIC DNA]</scope>
    <source>
        <strain evidence="2">Tak-1</strain>
    </source>
</reference>
<name>A0A2R6WZR4_MARPO</name>
<dbReference type="EMBL" id="KZ772717">
    <property type="protein sequence ID" value="PTQ39326.1"/>
    <property type="molecule type" value="Genomic_DNA"/>
</dbReference>
<dbReference type="Proteomes" id="UP000244005">
    <property type="component" value="Unassembled WGS sequence"/>
</dbReference>
<evidence type="ECO:0000313" key="2">
    <source>
        <dbReference type="Proteomes" id="UP000244005"/>
    </source>
</evidence>